<reference evidence="2 3" key="1">
    <citation type="submission" date="2021-01" db="EMBL/GenBank/DDBJ databases">
        <title>Belnapia mucosa sp. nov. and Belnapia arida sp. nov., isolated from the Tabernas Desert (Almeria, Spain).</title>
        <authorList>
            <person name="Molina-Menor E."/>
            <person name="Vidal-Verdu A."/>
            <person name="Calonge A."/>
            <person name="Satari L."/>
            <person name="Pereto J."/>
            <person name="Porcar M."/>
        </authorList>
    </citation>
    <scope>NUCLEOTIDE SEQUENCE [LARGE SCALE GENOMIC DNA]</scope>
    <source>
        <strain evidence="2 3">T18</strain>
    </source>
</reference>
<accession>A0ABS1U8Z8</accession>
<comment type="caution">
    <text evidence="2">The sequence shown here is derived from an EMBL/GenBank/DDBJ whole genome shotgun (WGS) entry which is preliminary data.</text>
</comment>
<name>A0ABS1U8Z8_9PROT</name>
<organism evidence="2 3">
    <name type="scientific">Belnapia arida</name>
    <dbReference type="NCBI Taxonomy" id="2804533"/>
    <lineage>
        <taxon>Bacteria</taxon>
        <taxon>Pseudomonadati</taxon>
        <taxon>Pseudomonadota</taxon>
        <taxon>Alphaproteobacteria</taxon>
        <taxon>Acetobacterales</taxon>
        <taxon>Roseomonadaceae</taxon>
        <taxon>Belnapia</taxon>
    </lineage>
</organism>
<keyword evidence="1" id="KW-0812">Transmembrane</keyword>
<gene>
    <name evidence="2" type="ORF">JMJ56_24250</name>
</gene>
<dbReference type="RefSeq" id="WP_202834343.1">
    <property type="nucleotide sequence ID" value="NZ_JAETWB010000021.1"/>
</dbReference>
<protein>
    <submittedName>
        <fullName evidence="2">Uncharacterized protein</fullName>
    </submittedName>
</protein>
<keyword evidence="1" id="KW-0472">Membrane</keyword>
<sequence>MTRAEAFALGLAVMLIVGVLSSRTLDTRMGALLMTGGMLAIALVVFHQWSR</sequence>
<keyword evidence="1" id="KW-1133">Transmembrane helix</keyword>
<evidence type="ECO:0000256" key="1">
    <source>
        <dbReference type="SAM" id="Phobius"/>
    </source>
</evidence>
<dbReference type="EMBL" id="JAETWB010000021">
    <property type="protein sequence ID" value="MBL6081119.1"/>
    <property type="molecule type" value="Genomic_DNA"/>
</dbReference>
<feature type="transmembrane region" description="Helical" evidence="1">
    <location>
        <begin position="31"/>
        <end position="49"/>
    </location>
</feature>
<keyword evidence="3" id="KW-1185">Reference proteome</keyword>
<proteinExistence type="predicted"/>
<dbReference type="Proteomes" id="UP000660885">
    <property type="component" value="Unassembled WGS sequence"/>
</dbReference>
<evidence type="ECO:0000313" key="2">
    <source>
        <dbReference type="EMBL" id="MBL6081119.1"/>
    </source>
</evidence>
<evidence type="ECO:0000313" key="3">
    <source>
        <dbReference type="Proteomes" id="UP000660885"/>
    </source>
</evidence>